<evidence type="ECO:0000256" key="4">
    <source>
        <dbReference type="ARBA" id="ARBA00022618"/>
    </source>
</evidence>
<dbReference type="FunFam" id="1.20.5.1430:FF:000005">
    <property type="entry name" value="Eb1, isoform E"/>
    <property type="match status" value="1"/>
</dbReference>
<keyword evidence="14" id="KW-1185">Reference proteome</keyword>
<feature type="domain" description="Calponin-homology (CH)" evidence="11">
    <location>
        <begin position="2"/>
        <end position="123"/>
    </location>
</feature>
<dbReference type="PROSITE" id="PS51230">
    <property type="entry name" value="EB1_C"/>
    <property type="match status" value="1"/>
</dbReference>
<evidence type="ECO:0000256" key="6">
    <source>
        <dbReference type="ARBA" id="ARBA00022776"/>
    </source>
</evidence>
<evidence type="ECO:0000313" key="13">
    <source>
        <dbReference type="EMBL" id="KAG2188257.1"/>
    </source>
</evidence>
<dbReference type="GO" id="GO:0008017">
    <property type="term" value="F:microtubule binding"/>
    <property type="evidence" value="ECO:0007669"/>
    <property type="project" value="InterPro"/>
</dbReference>
<evidence type="ECO:0000256" key="9">
    <source>
        <dbReference type="PROSITE-ProRule" id="PRU00576"/>
    </source>
</evidence>
<keyword evidence="6" id="KW-0498">Mitosis</keyword>
<dbReference type="GO" id="GO:0051301">
    <property type="term" value="P:cell division"/>
    <property type="evidence" value="ECO:0007669"/>
    <property type="project" value="UniProtKB-KW"/>
</dbReference>
<feature type="compositionally biased region" description="Acidic residues" evidence="10">
    <location>
        <begin position="267"/>
        <end position="279"/>
    </location>
</feature>
<dbReference type="PROSITE" id="PS50021">
    <property type="entry name" value="CH"/>
    <property type="match status" value="1"/>
</dbReference>
<evidence type="ECO:0000259" key="11">
    <source>
        <dbReference type="PROSITE" id="PS50021"/>
    </source>
</evidence>
<evidence type="ECO:0000256" key="7">
    <source>
        <dbReference type="ARBA" id="ARBA00023212"/>
    </source>
</evidence>
<comment type="subcellular location">
    <subcellularLocation>
        <location evidence="1">Cytoplasm</location>
        <location evidence="1">Cytoskeleton</location>
    </subcellularLocation>
</comment>
<evidence type="ECO:0000256" key="5">
    <source>
        <dbReference type="ARBA" id="ARBA00022701"/>
    </source>
</evidence>
<dbReference type="InterPro" id="IPR004953">
    <property type="entry name" value="EB1_C"/>
</dbReference>
<dbReference type="OrthoDB" id="2119228at2759"/>
<sequence>MGESRTELLAWLNDLLQLNYTKIEQAGSGAAYCQIMDSIFADVGMSKVKFDTKQEYEYVSNYKVLQHTFDKHKYVSGGGGLHSFYERVNLLTLFFSIIPVDRLMKCKFQDNLEFMQWVKRFWDANFPGGAYDALARRKGGRAGGATSRAPTATGTRRPPVSTTAGRSASRTASGRMSSTGRQSSSSASANVLDNHSAAMIIDLNKQIAELKVTVDGLEKERDFYFGKLRDIEILIQEQLETNAAMEEPQEDPGVLKDIQAILYNTEEGFEVPPEGEEQDLAAGSIPAGDSEDETF</sequence>
<feature type="region of interest" description="Disordered" evidence="10">
    <location>
        <begin position="140"/>
        <end position="189"/>
    </location>
</feature>
<dbReference type="Proteomes" id="UP000612746">
    <property type="component" value="Unassembled WGS sequence"/>
</dbReference>
<dbReference type="GO" id="GO:0005874">
    <property type="term" value="C:microtubule"/>
    <property type="evidence" value="ECO:0007669"/>
    <property type="project" value="UniProtKB-KW"/>
</dbReference>
<dbReference type="Gene3D" id="1.20.5.1430">
    <property type="match status" value="1"/>
</dbReference>
<feature type="region of interest" description="Disordered" evidence="10">
    <location>
        <begin position="266"/>
        <end position="295"/>
    </location>
</feature>
<comment type="similarity">
    <text evidence="2">Belongs to the MAPRE family.</text>
</comment>
<evidence type="ECO:0000256" key="3">
    <source>
        <dbReference type="ARBA" id="ARBA00022490"/>
    </source>
</evidence>
<evidence type="ECO:0000256" key="10">
    <source>
        <dbReference type="SAM" id="MobiDB-lite"/>
    </source>
</evidence>
<dbReference type="InterPro" id="IPR036872">
    <property type="entry name" value="CH_dom_sf"/>
</dbReference>
<dbReference type="SUPFAM" id="SSF140612">
    <property type="entry name" value="EB1 dimerisation domain-like"/>
    <property type="match status" value="1"/>
</dbReference>
<feature type="compositionally biased region" description="Low complexity" evidence="10">
    <location>
        <begin position="144"/>
        <end position="159"/>
    </location>
</feature>
<reference evidence="13" key="1">
    <citation type="submission" date="2020-12" db="EMBL/GenBank/DDBJ databases">
        <title>Metabolic potential, ecology and presence of endohyphal bacteria is reflected in genomic diversity of Mucoromycotina.</title>
        <authorList>
            <person name="Muszewska A."/>
            <person name="Okrasinska A."/>
            <person name="Steczkiewicz K."/>
            <person name="Drgas O."/>
            <person name="Orlowska M."/>
            <person name="Perlinska-Lenart U."/>
            <person name="Aleksandrzak-Piekarczyk T."/>
            <person name="Szatraj K."/>
            <person name="Zielenkiewicz U."/>
            <person name="Pilsyk S."/>
            <person name="Malc E."/>
            <person name="Mieczkowski P."/>
            <person name="Kruszewska J.S."/>
            <person name="Biernat P."/>
            <person name="Pawlowska J."/>
        </authorList>
    </citation>
    <scope>NUCLEOTIDE SEQUENCE</scope>
    <source>
        <strain evidence="13">WA0000051536</strain>
    </source>
</reference>
<keyword evidence="8" id="KW-0131">Cell cycle</keyword>
<keyword evidence="7" id="KW-0206">Cytoskeleton</keyword>
<evidence type="ECO:0000256" key="2">
    <source>
        <dbReference type="ARBA" id="ARBA00010729"/>
    </source>
</evidence>
<proteinExistence type="inferred from homology"/>
<evidence type="ECO:0000256" key="8">
    <source>
        <dbReference type="ARBA" id="ARBA00023306"/>
    </source>
</evidence>
<keyword evidence="5 9" id="KW-0493">Microtubule</keyword>
<protein>
    <submittedName>
        <fullName evidence="13">Uncharacterized protein</fullName>
    </submittedName>
</protein>
<feature type="compositionally biased region" description="Polar residues" evidence="10">
    <location>
        <begin position="160"/>
        <end position="172"/>
    </location>
</feature>
<dbReference type="EMBL" id="JAEPRA010000002">
    <property type="protein sequence ID" value="KAG2188257.1"/>
    <property type="molecule type" value="Genomic_DNA"/>
</dbReference>
<dbReference type="InterPro" id="IPR001715">
    <property type="entry name" value="CH_dom"/>
</dbReference>
<dbReference type="InterPro" id="IPR027328">
    <property type="entry name" value="MAPRE"/>
</dbReference>
<accession>A0A8H7UNI6</accession>
<evidence type="ECO:0000259" key="12">
    <source>
        <dbReference type="PROSITE" id="PS51230"/>
    </source>
</evidence>
<dbReference type="PANTHER" id="PTHR10623">
    <property type="entry name" value="MICROTUBULE-ASSOCIATED PROTEIN RP/EB FAMILY MEMBER"/>
    <property type="match status" value="1"/>
</dbReference>
<dbReference type="InterPro" id="IPR036133">
    <property type="entry name" value="EB1_C_sf"/>
</dbReference>
<dbReference type="Pfam" id="PF03271">
    <property type="entry name" value="EB1"/>
    <property type="match status" value="1"/>
</dbReference>
<keyword evidence="4" id="KW-0132">Cell division</keyword>
<evidence type="ECO:0000256" key="1">
    <source>
        <dbReference type="ARBA" id="ARBA00004245"/>
    </source>
</evidence>
<keyword evidence="3" id="KW-0963">Cytoplasm</keyword>
<comment type="caution">
    <text evidence="13">The sequence shown here is derived from an EMBL/GenBank/DDBJ whole genome shotgun (WGS) entry which is preliminary data.</text>
</comment>
<dbReference type="SUPFAM" id="SSF47576">
    <property type="entry name" value="Calponin-homology domain, CH-domain"/>
    <property type="match status" value="1"/>
</dbReference>
<dbReference type="AlphaFoldDB" id="A0A8H7UNI6"/>
<name>A0A8H7UNI6_9FUNG</name>
<evidence type="ECO:0000313" key="14">
    <source>
        <dbReference type="Proteomes" id="UP000612746"/>
    </source>
</evidence>
<gene>
    <name evidence="13" type="ORF">INT44_001010</name>
</gene>
<feature type="domain" description="EB1 C-terminal" evidence="12">
    <location>
        <begin position="192"/>
        <end position="271"/>
    </location>
</feature>
<organism evidence="13 14">
    <name type="scientific">Umbelopsis vinacea</name>
    <dbReference type="NCBI Taxonomy" id="44442"/>
    <lineage>
        <taxon>Eukaryota</taxon>
        <taxon>Fungi</taxon>
        <taxon>Fungi incertae sedis</taxon>
        <taxon>Mucoromycota</taxon>
        <taxon>Mucoromycotina</taxon>
        <taxon>Umbelopsidomycetes</taxon>
        <taxon>Umbelopsidales</taxon>
        <taxon>Umbelopsidaceae</taxon>
        <taxon>Umbelopsis</taxon>
    </lineage>
</organism>
<dbReference type="Gene3D" id="1.10.418.10">
    <property type="entry name" value="Calponin-like domain"/>
    <property type="match status" value="1"/>
</dbReference>
<feature type="compositionally biased region" description="Low complexity" evidence="10">
    <location>
        <begin position="173"/>
        <end position="189"/>
    </location>
</feature>